<dbReference type="InterPro" id="IPR030390">
    <property type="entry name" value="MeTrfase_TrmA_AS"/>
</dbReference>
<gene>
    <name evidence="8" type="ORF">DI586_06575</name>
</gene>
<keyword evidence="3 5" id="KW-0808">Transferase</keyword>
<dbReference type="PROSITE" id="PS01230">
    <property type="entry name" value="TRMA_1"/>
    <property type="match status" value="1"/>
</dbReference>
<dbReference type="PANTHER" id="PTHR11061">
    <property type="entry name" value="RNA M5U METHYLTRANSFERASE"/>
    <property type="match status" value="1"/>
</dbReference>
<evidence type="ECO:0000256" key="2">
    <source>
        <dbReference type="ARBA" id="ARBA00022603"/>
    </source>
</evidence>
<evidence type="ECO:0000259" key="7">
    <source>
        <dbReference type="PROSITE" id="PS50926"/>
    </source>
</evidence>
<dbReference type="PANTHER" id="PTHR11061:SF49">
    <property type="entry name" value="23S RRNA (URACIL(1939)-C(5))-METHYLTRANSFERASE RLMD"/>
    <property type="match status" value="1"/>
</dbReference>
<feature type="binding site" evidence="5">
    <location>
        <position position="355"/>
    </location>
    <ligand>
        <name>S-adenosyl-L-methionine</name>
        <dbReference type="ChEBI" id="CHEBI:59789"/>
    </ligand>
</feature>
<evidence type="ECO:0000256" key="6">
    <source>
        <dbReference type="PROSITE-ProRule" id="PRU10015"/>
    </source>
</evidence>
<dbReference type="GO" id="GO:0070041">
    <property type="term" value="F:rRNA (uridine-C5-)-methyltransferase activity"/>
    <property type="evidence" value="ECO:0007669"/>
    <property type="project" value="TreeGrafter"/>
</dbReference>
<organism evidence="8 9">
    <name type="scientific">Micavibrio aeruginosavorus</name>
    <dbReference type="NCBI Taxonomy" id="349221"/>
    <lineage>
        <taxon>Bacteria</taxon>
        <taxon>Pseudomonadati</taxon>
        <taxon>Bdellovibrionota</taxon>
        <taxon>Bdellovibrionia</taxon>
        <taxon>Bdellovibrionales</taxon>
        <taxon>Pseudobdellovibrionaceae</taxon>
        <taxon>Micavibrio</taxon>
    </lineage>
</organism>
<feature type="binding site" evidence="5">
    <location>
        <position position="310"/>
    </location>
    <ligand>
        <name>S-adenosyl-L-methionine</name>
        <dbReference type="ChEBI" id="CHEBI:59789"/>
    </ligand>
</feature>
<dbReference type="GO" id="GO:0070475">
    <property type="term" value="P:rRNA base methylation"/>
    <property type="evidence" value="ECO:0007669"/>
    <property type="project" value="TreeGrafter"/>
</dbReference>
<keyword evidence="2 5" id="KW-0489">Methyltransferase</keyword>
<evidence type="ECO:0000313" key="8">
    <source>
        <dbReference type="EMBL" id="PZP55515.1"/>
    </source>
</evidence>
<dbReference type="InterPro" id="IPR029063">
    <property type="entry name" value="SAM-dependent_MTases_sf"/>
</dbReference>
<dbReference type="Pfam" id="PF01938">
    <property type="entry name" value="TRAM"/>
    <property type="match status" value="1"/>
</dbReference>
<dbReference type="Gene3D" id="2.40.50.1070">
    <property type="match status" value="1"/>
</dbReference>
<comment type="caution">
    <text evidence="8">The sequence shown here is derived from an EMBL/GenBank/DDBJ whole genome shotgun (WGS) entry which is preliminary data.</text>
</comment>
<comment type="similarity">
    <text evidence="5">Belongs to the class I-like SAM-binding methyltransferase superfamily. RNA M5U methyltransferase family.</text>
</comment>
<keyword evidence="1" id="KW-0479">Metal-binding</keyword>
<feature type="binding site" evidence="5">
    <location>
        <position position="290"/>
    </location>
    <ligand>
        <name>S-adenosyl-L-methionine</name>
        <dbReference type="ChEBI" id="CHEBI:59789"/>
    </ligand>
</feature>
<dbReference type="InterPro" id="IPR012340">
    <property type="entry name" value="NA-bd_OB-fold"/>
</dbReference>
<keyword evidence="1" id="KW-0408">Iron</keyword>
<evidence type="ECO:0000256" key="4">
    <source>
        <dbReference type="ARBA" id="ARBA00022691"/>
    </source>
</evidence>
<dbReference type="PROSITE" id="PS50926">
    <property type="entry name" value="TRAM"/>
    <property type="match status" value="1"/>
</dbReference>
<dbReference type="InterPro" id="IPR010280">
    <property type="entry name" value="U5_MeTrfase_fam"/>
</dbReference>
<evidence type="ECO:0000256" key="5">
    <source>
        <dbReference type="PROSITE-ProRule" id="PRU01024"/>
    </source>
</evidence>
<feature type="binding site" evidence="5">
    <location>
        <position position="261"/>
    </location>
    <ligand>
        <name>S-adenosyl-L-methionine</name>
        <dbReference type="ChEBI" id="CHEBI:59789"/>
    </ligand>
</feature>
<evidence type="ECO:0000256" key="1">
    <source>
        <dbReference type="ARBA" id="ARBA00022485"/>
    </source>
</evidence>
<dbReference type="InterPro" id="IPR002792">
    <property type="entry name" value="TRAM_dom"/>
</dbReference>
<dbReference type="PROSITE" id="PS51687">
    <property type="entry name" value="SAM_MT_RNA_M5U"/>
    <property type="match status" value="1"/>
</dbReference>
<evidence type="ECO:0000256" key="3">
    <source>
        <dbReference type="ARBA" id="ARBA00022679"/>
    </source>
</evidence>
<dbReference type="GO" id="GO:0051539">
    <property type="term" value="F:4 iron, 4 sulfur cluster binding"/>
    <property type="evidence" value="ECO:0007669"/>
    <property type="project" value="UniProtKB-KW"/>
</dbReference>
<dbReference type="Pfam" id="PF05958">
    <property type="entry name" value="tRNA_U5-meth_tr"/>
    <property type="match status" value="1"/>
</dbReference>
<dbReference type="SUPFAM" id="SSF50249">
    <property type="entry name" value="Nucleic acid-binding proteins"/>
    <property type="match status" value="1"/>
</dbReference>
<dbReference type="Gene3D" id="2.40.50.140">
    <property type="entry name" value="Nucleic acid-binding proteins"/>
    <property type="match status" value="1"/>
</dbReference>
<sequence length="424" mass="46550">MSEILTINAIGPKGDGIAELNGQPVYIARTAKGDQVSVEIKETNDGVLRGRVLEYISHGTDRVLPPCVYYDSCGGCQVQHISDDQYKIWKIESVQAALTRAQIVPEILCEPVFISNATRRRATLAAFKEGKKVTLGFHQSKSHEVQPIEKCLLLTPSLNELVENIKPYLARFLKEQTPTDIMIQDVDNAIEMIIVGPLSRSGEADTNQRKIIAEMCETLNIARVGWQKKEHAPIEPVISITPVSKKYGDMIVDISMGSFLQPSAEGEAALVSLVIDAMPKIKKMKIADLFSGCGTFTGPALKFGHVHAVEENAAATEALITGTKRVQGLTVEKRNLAAEPLTVRELKNYNVVIFDPPRAGAKEQCEKLAKSTVKTVIAVSCNPSTFARDAKILIDGGYAFKKMTMVDQFIWSSHTEVVGIFERP</sequence>
<protein>
    <submittedName>
        <fullName evidence="8">Class I SAM-dependent RNA methyltransferase</fullName>
    </submittedName>
</protein>
<dbReference type="Gene3D" id="3.40.50.150">
    <property type="entry name" value="Vaccinia Virus protein VP39"/>
    <property type="match status" value="1"/>
</dbReference>
<keyword evidence="1" id="KW-0004">4Fe-4S</keyword>
<dbReference type="AlphaFoldDB" id="A0A2W5FHN4"/>
<evidence type="ECO:0000313" key="9">
    <source>
        <dbReference type="Proteomes" id="UP000249739"/>
    </source>
</evidence>
<reference evidence="8 9" key="1">
    <citation type="submission" date="2017-08" db="EMBL/GenBank/DDBJ databases">
        <title>Infants hospitalized years apart are colonized by the same room-sourced microbial strains.</title>
        <authorList>
            <person name="Brooks B."/>
            <person name="Olm M.R."/>
            <person name="Firek B.A."/>
            <person name="Baker R."/>
            <person name="Thomas B.C."/>
            <person name="Morowitz M.J."/>
            <person name="Banfield J.F."/>
        </authorList>
    </citation>
    <scope>NUCLEOTIDE SEQUENCE [LARGE SCALE GENOMIC DNA]</scope>
    <source>
        <strain evidence="8">S2_006_000_R2_64</strain>
    </source>
</reference>
<proteinExistence type="inferred from homology"/>
<dbReference type="EMBL" id="QFOT01000065">
    <property type="protein sequence ID" value="PZP55515.1"/>
    <property type="molecule type" value="Genomic_DNA"/>
</dbReference>
<dbReference type="SUPFAM" id="SSF53335">
    <property type="entry name" value="S-adenosyl-L-methionine-dependent methyltransferases"/>
    <property type="match status" value="1"/>
</dbReference>
<feature type="domain" description="TRAM" evidence="7">
    <location>
        <begin position="1"/>
        <end position="54"/>
    </location>
</feature>
<dbReference type="Proteomes" id="UP000249739">
    <property type="component" value="Unassembled WGS sequence"/>
</dbReference>
<feature type="active site" evidence="6">
    <location>
        <position position="381"/>
    </location>
</feature>
<keyword evidence="4 5" id="KW-0949">S-adenosyl-L-methionine</keyword>
<name>A0A2W5FHN4_9BACT</name>
<feature type="active site" description="Nucleophile" evidence="5">
    <location>
        <position position="381"/>
    </location>
</feature>
<keyword evidence="1" id="KW-0411">Iron-sulfur</keyword>
<accession>A0A2W5FHN4</accession>